<name>A0A6H2EJ09_9ACTO</name>
<keyword evidence="1" id="KW-0812">Transmembrane</keyword>
<keyword evidence="1" id="KW-1133">Transmembrane helix</keyword>
<keyword evidence="3" id="KW-1185">Reference proteome</keyword>
<sequence length="242" mass="27332">MIIIPPILGIVAGGFNWRHVLLLALWWLGYFDFFAIGLWLRSRRKKRFLPPVISYTIPCLILGVSLALTAPHLLVWVPIFLPLIVITFWQSAIRADRSMLNDTVTVLAASLLLPVSYQVSMAGDPPVTPHHMWLMTTLVFGYFLGTVFYVKTNIRQRANRSWLVLSVIWHLLFTSLSALASTGFWFADDEQLSTWHTLVWLVLTIRAWAVPTWGERHGWVSAKILGIGEIIASIAVTVTLLG</sequence>
<proteinExistence type="predicted"/>
<accession>A0A6H2EJ09</accession>
<feature type="transmembrane region" description="Helical" evidence="1">
    <location>
        <begin position="131"/>
        <end position="150"/>
    </location>
</feature>
<feature type="transmembrane region" description="Helical" evidence="1">
    <location>
        <begin position="52"/>
        <end position="69"/>
    </location>
</feature>
<evidence type="ECO:0000313" key="3">
    <source>
        <dbReference type="Proteomes" id="UP000502298"/>
    </source>
</evidence>
<feature type="transmembrane region" description="Helical" evidence="1">
    <location>
        <begin position="192"/>
        <end position="210"/>
    </location>
</feature>
<reference evidence="2 3" key="1">
    <citation type="submission" date="2020-03" db="EMBL/GenBank/DDBJ databases">
        <title>Complete genome of Arcanobacterium buesumensis sp. nov. strain 2701.</title>
        <authorList>
            <person name="Borowiak M."/>
            <person name="Alssahen M."/>
            <person name="Laemmler C."/>
            <person name="Malorny B."/>
            <person name="Hassan A."/>
            <person name="Prenger-Berninghoff E."/>
            <person name="Ploetz M."/>
            <person name="Abdulmawjood A."/>
        </authorList>
    </citation>
    <scope>NUCLEOTIDE SEQUENCE [LARGE SCALE GENOMIC DNA]</scope>
    <source>
        <strain evidence="2 3">2701</strain>
    </source>
</reference>
<feature type="transmembrane region" description="Helical" evidence="1">
    <location>
        <begin position="100"/>
        <end position="119"/>
    </location>
</feature>
<dbReference type="Proteomes" id="UP000502298">
    <property type="component" value="Chromosome"/>
</dbReference>
<feature type="transmembrane region" description="Helical" evidence="1">
    <location>
        <begin position="222"/>
        <end position="241"/>
    </location>
</feature>
<dbReference type="Pfam" id="PF14256">
    <property type="entry name" value="YwiC"/>
    <property type="match status" value="1"/>
</dbReference>
<protein>
    <submittedName>
        <fullName evidence="2">YwiC-like family protein</fullName>
    </submittedName>
</protein>
<evidence type="ECO:0000256" key="1">
    <source>
        <dbReference type="SAM" id="Phobius"/>
    </source>
</evidence>
<dbReference type="AlphaFoldDB" id="A0A6H2EJ09"/>
<keyword evidence="1" id="KW-0472">Membrane</keyword>
<gene>
    <name evidence="2" type="ORF">HC352_00685</name>
</gene>
<feature type="transmembrane region" description="Helical" evidence="1">
    <location>
        <begin position="75"/>
        <end position="93"/>
    </location>
</feature>
<evidence type="ECO:0000313" key="2">
    <source>
        <dbReference type="EMBL" id="QJC21180.1"/>
    </source>
</evidence>
<feature type="transmembrane region" description="Helical" evidence="1">
    <location>
        <begin position="20"/>
        <end position="40"/>
    </location>
</feature>
<dbReference type="EMBL" id="CP050804">
    <property type="protein sequence ID" value="QJC21180.1"/>
    <property type="molecule type" value="Genomic_DNA"/>
</dbReference>
<dbReference type="KEGG" id="arca:HC352_00685"/>
<feature type="transmembrane region" description="Helical" evidence="1">
    <location>
        <begin position="162"/>
        <end position="186"/>
    </location>
</feature>
<dbReference type="InterPro" id="IPR025576">
    <property type="entry name" value="YwiC"/>
</dbReference>
<organism evidence="2 3">
    <name type="scientific">Arcanobacterium buesumense</name>
    <dbReference type="NCBI Taxonomy" id="2722751"/>
    <lineage>
        <taxon>Bacteria</taxon>
        <taxon>Bacillati</taxon>
        <taxon>Actinomycetota</taxon>
        <taxon>Actinomycetes</taxon>
        <taxon>Actinomycetales</taxon>
        <taxon>Actinomycetaceae</taxon>
        <taxon>Arcanobacterium</taxon>
    </lineage>
</organism>